<name>A0AAE0E465_9ROSI</name>
<dbReference type="EMBL" id="JANJYJ010000006">
    <property type="protein sequence ID" value="KAK3207057.1"/>
    <property type="molecule type" value="Genomic_DNA"/>
</dbReference>
<dbReference type="CDD" id="cd00121">
    <property type="entry name" value="MATH"/>
    <property type="match status" value="1"/>
</dbReference>
<organism evidence="2 3">
    <name type="scientific">Dipteronia sinensis</name>
    <dbReference type="NCBI Taxonomy" id="43782"/>
    <lineage>
        <taxon>Eukaryota</taxon>
        <taxon>Viridiplantae</taxon>
        <taxon>Streptophyta</taxon>
        <taxon>Embryophyta</taxon>
        <taxon>Tracheophyta</taxon>
        <taxon>Spermatophyta</taxon>
        <taxon>Magnoliopsida</taxon>
        <taxon>eudicotyledons</taxon>
        <taxon>Gunneridae</taxon>
        <taxon>Pentapetalae</taxon>
        <taxon>rosids</taxon>
        <taxon>malvids</taxon>
        <taxon>Sapindales</taxon>
        <taxon>Sapindaceae</taxon>
        <taxon>Hippocastanoideae</taxon>
        <taxon>Acereae</taxon>
        <taxon>Dipteronia</taxon>
    </lineage>
</organism>
<sequence length="203" mass="23368">MHADAKEAVKYFDQMRIEHGFAELLSVEEFNDPGNGYLVNDCCVFGAEVFVIQPSTGSEETLTMVKDLDDSTYTWSIKDFSNLNEDDQYSDAFTVGGREWKLNLCLKGYKSGKDKYLSLFIWLQDCEKLVPKEKVYAKYKLRILDHSQVKTIEKTDSKWFDTKEGWGFHNLIPLKELSNGYLGKDTLTVEVEFDVISVIKVRT</sequence>
<proteinExistence type="predicted"/>
<dbReference type="InterPro" id="IPR002083">
    <property type="entry name" value="MATH/TRAF_dom"/>
</dbReference>
<keyword evidence="3" id="KW-1185">Reference proteome</keyword>
<dbReference type="AlphaFoldDB" id="A0AAE0E465"/>
<protein>
    <recommendedName>
        <fullName evidence="1">MATH domain-containing protein</fullName>
    </recommendedName>
</protein>
<dbReference type="Pfam" id="PF22486">
    <property type="entry name" value="MATH_2"/>
    <property type="match status" value="1"/>
</dbReference>
<dbReference type="PROSITE" id="PS50144">
    <property type="entry name" value="MATH"/>
    <property type="match status" value="2"/>
</dbReference>
<dbReference type="InterPro" id="IPR008974">
    <property type="entry name" value="TRAF-like"/>
</dbReference>
<comment type="caution">
    <text evidence="2">The sequence shown here is derived from an EMBL/GenBank/DDBJ whole genome shotgun (WGS) entry which is preliminary data.</text>
</comment>
<reference evidence="2" key="1">
    <citation type="journal article" date="2023" name="Plant J.">
        <title>Genome sequences and population genomics provide insights into the demographic history, inbreeding, and mutation load of two 'living fossil' tree species of Dipteronia.</title>
        <authorList>
            <person name="Feng Y."/>
            <person name="Comes H.P."/>
            <person name="Chen J."/>
            <person name="Zhu S."/>
            <person name="Lu R."/>
            <person name="Zhang X."/>
            <person name="Li P."/>
            <person name="Qiu J."/>
            <person name="Olsen K.M."/>
            <person name="Qiu Y."/>
        </authorList>
    </citation>
    <scope>NUCLEOTIDE SEQUENCE</scope>
    <source>
        <strain evidence="2">NBL</strain>
    </source>
</reference>
<dbReference type="PANTHER" id="PTHR46162">
    <property type="entry name" value="TRAF-LIKE FAMILY PROTEIN"/>
    <property type="match status" value="1"/>
</dbReference>
<evidence type="ECO:0000259" key="1">
    <source>
        <dbReference type="PROSITE" id="PS50144"/>
    </source>
</evidence>
<gene>
    <name evidence="2" type="ORF">Dsin_021103</name>
</gene>
<dbReference type="SMART" id="SM00061">
    <property type="entry name" value="MATH"/>
    <property type="match status" value="1"/>
</dbReference>
<evidence type="ECO:0000313" key="3">
    <source>
        <dbReference type="Proteomes" id="UP001281410"/>
    </source>
</evidence>
<feature type="domain" description="MATH" evidence="1">
    <location>
        <begin position="70"/>
        <end position="193"/>
    </location>
</feature>
<dbReference type="Gene3D" id="2.60.210.10">
    <property type="entry name" value="Apoptosis, Tumor Necrosis Factor Receptor Associated Protein 2, Chain A"/>
    <property type="match status" value="2"/>
</dbReference>
<feature type="domain" description="MATH" evidence="1">
    <location>
        <begin position="1"/>
        <end position="49"/>
    </location>
</feature>
<dbReference type="Proteomes" id="UP001281410">
    <property type="component" value="Unassembled WGS sequence"/>
</dbReference>
<dbReference type="PANTHER" id="PTHR46162:SF40">
    <property type="entry name" value="TRAF-LIKE FAMILY PROTEIN"/>
    <property type="match status" value="1"/>
</dbReference>
<evidence type="ECO:0000313" key="2">
    <source>
        <dbReference type="EMBL" id="KAK3207057.1"/>
    </source>
</evidence>
<dbReference type="SUPFAM" id="SSF49599">
    <property type="entry name" value="TRAF domain-like"/>
    <property type="match status" value="2"/>
</dbReference>
<accession>A0AAE0E465</accession>